<evidence type="ECO:0000259" key="7">
    <source>
        <dbReference type="PROSITE" id="PS50850"/>
    </source>
</evidence>
<dbReference type="GO" id="GO:0022857">
    <property type="term" value="F:transmembrane transporter activity"/>
    <property type="evidence" value="ECO:0007669"/>
    <property type="project" value="InterPro"/>
</dbReference>
<evidence type="ECO:0000256" key="1">
    <source>
        <dbReference type="ARBA" id="ARBA00004141"/>
    </source>
</evidence>
<keyword evidence="9" id="KW-1185">Reference proteome</keyword>
<dbReference type="Gene3D" id="1.20.1250.20">
    <property type="entry name" value="MFS general substrate transporter like domains"/>
    <property type="match status" value="1"/>
</dbReference>
<feature type="transmembrane region" description="Helical" evidence="6">
    <location>
        <begin position="459"/>
        <end position="477"/>
    </location>
</feature>
<dbReference type="AlphaFoldDB" id="A0A176VQ16"/>
<feature type="transmembrane region" description="Helical" evidence="6">
    <location>
        <begin position="489"/>
        <end position="507"/>
    </location>
</feature>
<feature type="transmembrane region" description="Helical" evidence="6">
    <location>
        <begin position="226"/>
        <end position="249"/>
    </location>
</feature>
<dbReference type="SUPFAM" id="SSF103473">
    <property type="entry name" value="MFS general substrate transporter"/>
    <property type="match status" value="1"/>
</dbReference>
<reference evidence="8" key="1">
    <citation type="submission" date="2016-03" db="EMBL/GenBank/DDBJ databases">
        <title>Mechanisms controlling the formation of the plant cell surface in tip-growing cells are functionally conserved among land plants.</title>
        <authorList>
            <person name="Honkanen S."/>
            <person name="Jones V.A."/>
            <person name="Morieri G."/>
            <person name="Champion C."/>
            <person name="Hetherington A.J."/>
            <person name="Kelly S."/>
            <person name="Saint-Marcoux D."/>
            <person name="Proust H."/>
            <person name="Prescott H."/>
            <person name="Dolan L."/>
        </authorList>
    </citation>
    <scope>NUCLEOTIDE SEQUENCE [LARGE SCALE GENOMIC DNA]</scope>
    <source>
        <tissue evidence="8">Whole gametophyte</tissue>
    </source>
</reference>
<keyword evidence="4 6" id="KW-1133">Transmembrane helix</keyword>
<feature type="transmembrane region" description="Helical" evidence="6">
    <location>
        <begin position="304"/>
        <end position="328"/>
    </location>
</feature>
<feature type="transmembrane region" description="Helical" evidence="6">
    <location>
        <begin position="593"/>
        <end position="614"/>
    </location>
</feature>
<dbReference type="Proteomes" id="UP000077202">
    <property type="component" value="Unassembled WGS sequence"/>
</dbReference>
<feature type="transmembrane region" description="Helical" evidence="6">
    <location>
        <begin position="134"/>
        <end position="159"/>
    </location>
</feature>
<evidence type="ECO:0000256" key="3">
    <source>
        <dbReference type="ARBA" id="ARBA00022692"/>
    </source>
</evidence>
<evidence type="ECO:0000256" key="5">
    <source>
        <dbReference type="ARBA" id="ARBA00023136"/>
    </source>
</evidence>
<dbReference type="PROSITE" id="PS50850">
    <property type="entry name" value="MFS"/>
    <property type="match status" value="1"/>
</dbReference>
<dbReference type="PANTHER" id="PTHR23504:SF15">
    <property type="entry name" value="MAJOR FACILITATOR SUPERFAMILY (MFS) PROFILE DOMAIN-CONTAINING PROTEIN"/>
    <property type="match status" value="1"/>
</dbReference>
<organism evidence="8 9">
    <name type="scientific">Marchantia polymorpha subsp. ruderalis</name>
    <dbReference type="NCBI Taxonomy" id="1480154"/>
    <lineage>
        <taxon>Eukaryota</taxon>
        <taxon>Viridiplantae</taxon>
        <taxon>Streptophyta</taxon>
        <taxon>Embryophyta</taxon>
        <taxon>Marchantiophyta</taxon>
        <taxon>Marchantiopsida</taxon>
        <taxon>Marchantiidae</taxon>
        <taxon>Marchantiales</taxon>
        <taxon>Marchantiaceae</taxon>
        <taxon>Marchantia</taxon>
    </lineage>
</organism>
<dbReference type="InterPro" id="IPR011701">
    <property type="entry name" value="MFS"/>
</dbReference>
<evidence type="ECO:0000256" key="4">
    <source>
        <dbReference type="ARBA" id="ARBA00022989"/>
    </source>
</evidence>
<feature type="transmembrane region" description="Helical" evidence="6">
    <location>
        <begin position="513"/>
        <end position="541"/>
    </location>
</feature>
<dbReference type="GO" id="GO:0016020">
    <property type="term" value="C:membrane"/>
    <property type="evidence" value="ECO:0007669"/>
    <property type="project" value="UniProtKB-SubCell"/>
</dbReference>
<gene>
    <name evidence="8" type="ORF">AXG93_2717s1040</name>
</gene>
<sequence>MKNNIFPESKEVAMGIRRNLNPEDMCTNLNGGRGPELEQRVIILTTSNNPELEVQNQKSGVNNHQLLANFERGQDDDMARMQAANERDLEQPLLHGREAEISQPTPPLKVFPKCPGCKVAHLSADGAPPSYKELCFVAIMMLCNALPISFMYPFLYFMVRDMHVAKRPEDIGFYAGYIGSAFMFGRFLTSMQWGVIADKYGRKPVMLAGVVSVIVFSIMFGLSQDFWMAFFARLLLGGFNGILGPVKAYASEICSDEHQPLGVSVVGTTLGLGMVIGPSLGGYLSQPALKYPAMFPPGSLFAVYPYLLPCVFCSAISVVALFITVLYLPETLHIHNDEDALIEGDEDGFVSSTYADKYDKIKGEEAGEKLLGEESDSAEELAKQEAKKNDSLLEVLRNWPLVSAVLVYCTWSMHNMAYTEIFALWCVSPRTMGGLSFTTTDVGNILAISGDRKILLMELFSSILKGLAVLIFQLLAFPPIAKRMGPISTTRISAILALPLLCTYPFLTKLYGTLLWSLLVFVSVSKSTLAVATLSGSFLLINNSVTPRQRGRANGLSVSAVSLFKAIGPGAGGAIFAWGQSRPDAWFLPGNQLVFFILGSVVVVDIILTFEPFLPKSVDRPKHDQDEHVHLSTDKEVK</sequence>
<dbReference type="InterPro" id="IPR020846">
    <property type="entry name" value="MFS_dom"/>
</dbReference>
<evidence type="ECO:0000313" key="8">
    <source>
        <dbReference type="EMBL" id="OAE22974.1"/>
    </source>
</evidence>
<keyword evidence="2" id="KW-0813">Transport</keyword>
<comment type="subcellular location">
    <subcellularLocation>
        <location evidence="1">Membrane</location>
        <topology evidence="1">Multi-pass membrane protein</topology>
    </subcellularLocation>
</comment>
<keyword evidence="5 6" id="KW-0472">Membrane</keyword>
<keyword evidence="3 6" id="KW-0812">Transmembrane</keyword>
<dbReference type="Pfam" id="PF07690">
    <property type="entry name" value="MFS_1"/>
    <property type="match status" value="1"/>
</dbReference>
<name>A0A176VQ16_MARPO</name>
<evidence type="ECO:0000313" key="9">
    <source>
        <dbReference type="Proteomes" id="UP000077202"/>
    </source>
</evidence>
<feature type="transmembrane region" description="Helical" evidence="6">
    <location>
        <begin position="200"/>
        <end position="220"/>
    </location>
</feature>
<evidence type="ECO:0000256" key="2">
    <source>
        <dbReference type="ARBA" id="ARBA00022448"/>
    </source>
</evidence>
<protein>
    <recommendedName>
        <fullName evidence="7">Major facilitator superfamily (MFS) profile domain-containing protein</fullName>
    </recommendedName>
</protein>
<dbReference type="CDD" id="cd17330">
    <property type="entry name" value="MFS_SLC46_TetA_like"/>
    <property type="match status" value="1"/>
</dbReference>
<proteinExistence type="predicted"/>
<feature type="transmembrane region" description="Helical" evidence="6">
    <location>
        <begin position="171"/>
        <end position="188"/>
    </location>
</feature>
<accession>A0A176VQ16</accession>
<comment type="caution">
    <text evidence="8">The sequence shown here is derived from an EMBL/GenBank/DDBJ whole genome shotgun (WGS) entry which is preliminary data.</text>
</comment>
<dbReference type="PANTHER" id="PTHR23504">
    <property type="entry name" value="MAJOR FACILITATOR SUPERFAMILY DOMAIN-CONTAINING PROTEIN 10"/>
    <property type="match status" value="1"/>
</dbReference>
<evidence type="ECO:0000256" key="6">
    <source>
        <dbReference type="SAM" id="Phobius"/>
    </source>
</evidence>
<dbReference type="EMBL" id="LVLJ01002982">
    <property type="protein sequence ID" value="OAE22974.1"/>
    <property type="molecule type" value="Genomic_DNA"/>
</dbReference>
<feature type="transmembrane region" description="Helical" evidence="6">
    <location>
        <begin position="553"/>
        <end position="578"/>
    </location>
</feature>
<dbReference type="InterPro" id="IPR036259">
    <property type="entry name" value="MFS_trans_sf"/>
</dbReference>
<feature type="transmembrane region" description="Helical" evidence="6">
    <location>
        <begin position="261"/>
        <end position="284"/>
    </location>
</feature>
<feature type="domain" description="Major facilitator superfamily (MFS) profile" evidence="7">
    <location>
        <begin position="133"/>
        <end position="617"/>
    </location>
</feature>